<dbReference type="STRING" id="1344003.SAMN05445060_4066"/>
<evidence type="ECO:0000313" key="3">
    <source>
        <dbReference type="Proteomes" id="UP000186218"/>
    </source>
</evidence>
<organism evidence="2 3">
    <name type="scientific">Williamsia sterculiae</name>
    <dbReference type="NCBI Taxonomy" id="1344003"/>
    <lineage>
        <taxon>Bacteria</taxon>
        <taxon>Bacillati</taxon>
        <taxon>Actinomycetota</taxon>
        <taxon>Actinomycetes</taxon>
        <taxon>Mycobacteriales</taxon>
        <taxon>Nocardiaceae</taxon>
        <taxon>Williamsia</taxon>
    </lineage>
</organism>
<dbReference type="Gene3D" id="1.10.8.1050">
    <property type="entry name" value="Antitoxin VbhA-like"/>
    <property type="match status" value="1"/>
</dbReference>
<protein>
    <recommendedName>
        <fullName evidence="1">Antitoxin VbhA domain-containing protein</fullName>
    </recommendedName>
</protein>
<sequence>MTTTRHTPVTEQWPDLFTDLTAEQTASVTGAVANSVLEGWEPTRDNVAALCARATGDLDRATFRARARARAHARSQRRA</sequence>
<reference evidence="2 3" key="1">
    <citation type="submission" date="2017-01" db="EMBL/GenBank/DDBJ databases">
        <authorList>
            <person name="Mah S.A."/>
            <person name="Swanson W.J."/>
            <person name="Moy G.W."/>
            <person name="Vacquier V.D."/>
        </authorList>
    </citation>
    <scope>NUCLEOTIDE SEQUENCE [LARGE SCALE GENOMIC DNA]</scope>
    <source>
        <strain evidence="2 3">CPCC 203464</strain>
    </source>
</reference>
<dbReference type="Proteomes" id="UP000186218">
    <property type="component" value="Unassembled WGS sequence"/>
</dbReference>
<evidence type="ECO:0000313" key="2">
    <source>
        <dbReference type="EMBL" id="SIS23153.1"/>
    </source>
</evidence>
<evidence type="ECO:0000259" key="1">
    <source>
        <dbReference type="Pfam" id="PF18495"/>
    </source>
</evidence>
<dbReference type="EMBL" id="FTNT01000016">
    <property type="protein sequence ID" value="SIS23153.1"/>
    <property type="molecule type" value="Genomic_DNA"/>
</dbReference>
<proteinExistence type="predicted"/>
<dbReference type="OrthoDB" id="4578598at2"/>
<dbReference type="Pfam" id="PF18495">
    <property type="entry name" value="VbhA"/>
    <property type="match status" value="1"/>
</dbReference>
<dbReference type="AlphaFoldDB" id="A0A1N7HEG6"/>
<name>A0A1N7HEG6_9NOCA</name>
<feature type="domain" description="Antitoxin VbhA" evidence="1">
    <location>
        <begin position="26"/>
        <end position="70"/>
    </location>
</feature>
<accession>A0A1N7HEG6</accession>
<dbReference type="InterPro" id="IPR043038">
    <property type="entry name" value="VbhA_sf"/>
</dbReference>
<gene>
    <name evidence="2" type="ORF">SAMN05445060_4066</name>
</gene>
<keyword evidence="3" id="KW-1185">Reference proteome</keyword>
<dbReference type="InterPro" id="IPR041535">
    <property type="entry name" value="VbhA"/>
</dbReference>
<dbReference type="RefSeq" id="WP_076482856.1">
    <property type="nucleotide sequence ID" value="NZ_FTNT01000016.1"/>
</dbReference>